<dbReference type="OrthoDB" id="1922570at2759"/>
<dbReference type="InterPro" id="IPR056700">
    <property type="entry name" value="DUF7798"/>
</dbReference>
<reference evidence="4" key="1">
    <citation type="journal article" date="2013" name="Science">
        <title>The Amborella genome and the evolution of flowering plants.</title>
        <authorList>
            <consortium name="Amborella Genome Project"/>
        </authorList>
    </citation>
    <scope>NUCLEOTIDE SEQUENCE [LARGE SCALE GENOMIC DNA]</scope>
</reference>
<dbReference type="eggNOG" id="ENOG502QQQZ">
    <property type="taxonomic scope" value="Eukaryota"/>
</dbReference>
<sequence length="498" mass="53523">MADSSNESLTPSRGWGGWGASAFSVFSDFQKAAAEAAGEISRNAVEAAKNAAKDISDLQNEVKKGSESDKEEKESEKVETEEVPETEEDKRRRSALDKLEKASEDTLLGQGLKAFDHSVENIASGAWQAFGNAWKGGSSLVHKLENSAANLADSIQKGGLPGKAGSIAPSLVETGKALTAKGIQVLEYVGKETMDLLITETGFEVEKDPKEAEEKVEEEEFAEEVTFDRCFYIYGGPEQLEELEALSNHHALLFNRRKAKLSSEQKSSFDGNLKQVQQTLTLSSESDGNGLDHDKGKYVDTVEVGGGNEMQSLCTASVSKAAEMAAGFAAALGGLAANEILQRTSDRLESIHSEGIHRLSELCCFGVSQLLMLGKSVLSSSAKSRDDEIEEEESLKIEWPDDSVSKAKIIRLRAQSMTGDVEAVSNSFITGISDVVGAFQEAIKSASADGPEALPEHASIHKKADAISTHLRNDRTMAISKIQDGLHYLPFVVISAST</sequence>
<dbReference type="OMA" id="AYMAAIQ"/>
<dbReference type="Gramene" id="ERN17703">
    <property type="protein sequence ID" value="ERN17703"/>
    <property type="gene ID" value="AMTR_s00059p00212210"/>
</dbReference>
<gene>
    <name evidence="3" type="ORF">AMTR_s00059p00212210</name>
</gene>
<evidence type="ECO:0000259" key="2">
    <source>
        <dbReference type="Pfam" id="PF25074"/>
    </source>
</evidence>
<feature type="compositionally biased region" description="Basic and acidic residues" evidence="1">
    <location>
        <begin position="51"/>
        <end position="80"/>
    </location>
</feature>
<dbReference type="PANTHER" id="PTHR36011:SF1">
    <property type="entry name" value="BAT2 DOMAIN PROTEIN"/>
    <property type="match status" value="1"/>
</dbReference>
<keyword evidence="4" id="KW-1185">Reference proteome</keyword>
<feature type="domain" description="DUF7798" evidence="2">
    <location>
        <begin position="225"/>
        <end position="497"/>
    </location>
</feature>
<dbReference type="EMBL" id="KI392312">
    <property type="protein sequence ID" value="ERN17703.1"/>
    <property type="molecule type" value="Genomic_DNA"/>
</dbReference>
<dbReference type="AlphaFoldDB" id="U5DBC4"/>
<protein>
    <recommendedName>
        <fullName evidence="2">DUF7798 domain-containing protein</fullName>
    </recommendedName>
</protein>
<evidence type="ECO:0000313" key="4">
    <source>
        <dbReference type="Proteomes" id="UP000017836"/>
    </source>
</evidence>
<dbReference type="Proteomes" id="UP000017836">
    <property type="component" value="Unassembled WGS sequence"/>
</dbReference>
<dbReference type="Pfam" id="PF25074">
    <property type="entry name" value="DUF7798"/>
    <property type="match status" value="1"/>
</dbReference>
<dbReference type="PANTHER" id="PTHR36011">
    <property type="entry name" value="BAT2 DOMAIN PROTEIN"/>
    <property type="match status" value="1"/>
</dbReference>
<evidence type="ECO:0000256" key="1">
    <source>
        <dbReference type="SAM" id="MobiDB-lite"/>
    </source>
</evidence>
<dbReference type="KEGG" id="atr:18446048"/>
<dbReference type="HOGENOM" id="CLU_043886_0_0_1"/>
<feature type="region of interest" description="Disordered" evidence="1">
    <location>
        <begin position="46"/>
        <end position="96"/>
    </location>
</feature>
<evidence type="ECO:0000313" key="3">
    <source>
        <dbReference type="EMBL" id="ERN17703.1"/>
    </source>
</evidence>
<name>U5DBC4_AMBTC</name>
<accession>U5DBC4</accession>
<proteinExistence type="predicted"/>
<organism evidence="3 4">
    <name type="scientific">Amborella trichopoda</name>
    <dbReference type="NCBI Taxonomy" id="13333"/>
    <lineage>
        <taxon>Eukaryota</taxon>
        <taxon>Viridiplantae</taxon>
        <taxon>Streptophyta</taxon>
        <taxon>Embryophyta</taxon>
        <taxon>Tracheophyta</taxon>
        <taxon>Spermatophyta</taxon>
        <taxon>Magnoliopsida</taxon>
        <taxon>Amborellales</taxon>
        <taxon>Amborellaceae</taxon>
        <taxon>Amborella</taxon>
    </lineage>
</organism>